<dbReference type="InterPro" id="IPR011006">
    <property type="entry name" value="CheY-like_superfamily"/>
</dbReference>
<evidence type="ECO:0000313" key="3">
    <source>
        <dbReference type="EMBL" id="MBD8028588.1"/>
    </source>
</evidence>
<evidence type="ECO:0000313" key="4">
    <source>
        <dbReference type="Proteomes" id="UP000640930"/>
    </source>
</evidence>
<dbReference type="Pfam" id="PF00072">
    <property type="entry name" value="Response_reg"/>
    <property type="match status" value="1"/>
</dbReference>
<comment type="caution">
    <text evidence="1">Lacks conserved residue(s) required for the propagation of feature annotation.</text>
</comment>
<name>A0ABR8XH77_9BACL</name>
<accession>A0ABR8XH77</accession>
<dbReference type="SMART" id="SM00448">
    <property type="entry name" value="REC"/>
    <property type="match status" value="1"/>
</dbReference>
<dbReference type="Gene3D" id="3.40.50.2300">
    <property type="match status" value="1"/>
</dbReference>
<evidence type="ECO:0000259" key="2">
    <source>
        <dbReference type="PROSITE" id="PS50110"/>
    </source>
</evidence>
<dbReference type="SUPFAM" id="SSF52172">
    <property type="entry name" value="CheY-like"/>
    <property type="match status" value="1"/>
</dbReference>
<dbReference type="EMBL" id="JACSQA010000046">
    <property type="protein sequence ID" value="MBD8028588.1"/>
    <property type="molecule type" value="Genomic_DNA"/>
</dbReference>
<dbReference type="InterPro" id="IPR001789">
    <property type="entry name" value="Sig_transdc_resp-reg_receiver"/>
</dbReference>
<reference evidence="3 4" key="1">
    <citation type="submission" date="2020-08" db="EMBL/GenBank/DDBJ databases">
        <title>A Genomic Blueprint of the Chicken Gut Microbiome.</title>
        <authorList>
            <person name="Gilroy R."/>
            <person name="Ravi A."/>
            <person name="Getino M."/>
            <person name="Pursley I."/>
            <person name="Horton D.L."/>
            <person name="Alikhan N.-F."/>
            <person name="Baker D."/>
            <person name="Gharbi K."/>
            <person name="Hall N."/>
            <person name="Watson M."/>
            <person name="Adriaenssens E.M."/>
            <person name="Foster-Nyarko E."/>
            <person name="Jarju S."/>
            <person name="Secka A."/>
            <person name="Antonio M."/>
            <person name="Oren A."/>
            <person name="Chaudhuri R."/>
            <person name="La Ragione R.M."/>
            <person name="Hildebrand F."/>
            <person name="Pallen M.J."/>
        </authorList>
    </citation>
    <scope>NUCLEOTIDE SEQUENCE [LARGE SCALE GENOMIC DNA]</scope>
    <source>
        <strain evidence="3 4">Re31</strain>
    </source>
</reference>
<organism evidence="3 4">
    <name type="scientific">Ureibacillus galli</name>
    <dbReference type="NCBI Taxonomy" id="2762222"/>
    <lineage>
        <taxon>Bacteria</taxon>
        <taxon>Bacillati</taxon>
        <taxon>Bacillota</taxon>
        <taxon>Bacilli</taxon>
        <taxon>Bacillales</taxon>
        <taxon>Caryophanaceae</taxon>
        <taxon>Ureibacillus</taxon>
    </lineage>
</organism>
<sequence length="276" mass="32032">MITVTSVFNEREVRPFFELVKASIHRSRQPFTILLLKIHENLEESAHEAIRSFLANEIRLTDVLFQIEGQNTWGLMLTQSGANEASVLLNRLDTRKPIISEPFTACIIEVRNESAELNEILEKGLEAVQLAGVHRVRDFEERKKEQIKVSILEENSMFRKVLATTIESIHMDGMELDLQVFEDGQAFLESDWIKSAHTHIVVLNDILPRRNGLDILHTIRQMPNQQKFIVFMMTNNQSEEEMIRSFEKGVDGFFIKPINIRLFEAQIKRTCKGLWR</sequence>
<dbReference type="RefSeq" id="WP_191708982.1">
    <property type="nucleotide sequence ID" value="NZ_JACSQA010000046.1"/>
</dbReference>
<proteinExistence type="predicted"/>
<comment type="caution">
    <text evidence="3">The sequence shown here is derived from an EMBL/GenBank/DDBJ whole genome shotgun (WGS) entry which is preliminary data.</text>
</comment>
<dbReference type="PROSITE" id="PS50110">
    <property type="entry name" value="RESPONSE_REGULATORY"/>
    <property type="match status" value="1"/>
</dbReference>
<dbReference type="PANTHER" id="PTHR43228">
    <property type="entry name" value="TWO-COMPONENT RESPONSE REGULATOR"/>
    <property type="match status" value="1"/>
</dbReference>
<dbReference type="InterPro" id="IPR052048">
    <property type="entry name" value="ST_Response_Regulator"/>
</dbReference>
<protein>
    <submittedName>
        <fullName evidence="3">Response regulator</fullName>
    </submittedName>
</protein>
<feature type="domain" description="Response regulatory" evidence="2">
    <location>
        <begin position="148"/>
        <end position="271"/>
    </location>
</feature>
<gene>
    <name evidence="3" type="ORF">H9636_18295</name>
</gene>
<evidence type="ECO:0000256" key="1">
    <source>
        <dbReference type="PROSITE-ProRule" id="PRU00169"/>
    </source>
</evidence>
<dbReference type="PANTHER" id="PTHR43228:SF1">
    <property type="entry name" value="TWO-COMPONENT RESPONSE REGULATOR ARR22"/>
    <property type="match status" value="1"/>
</dbReference>
<keyword evidence="4" id="KW-1185">Reference proteome</keyword>
<dbReference type="Proteomes" id="UP000640930">
    <property type="component" value="Unassembled WGS sequence"/>
</dbReference>